<keyword evidence="13" id="KW-0157">Chromophore</keyword>
<dbReference type="InterPro" id="IPR036890">
    <property type="entry name" value="HATPase_C_sf"/>
</dbReference>
<dbReference type="FunFam" id="3.30.450.20:FF:000099">
    <property type="entry name" value="Sensory box sensor histidine kinase"/>
    <property type="match status" value="1"/>
</dbReference>
<dbReference type="InterPro" id="IPR011102">
    <property type="entry name" value="Sig_transdc_His_kinase_HWE"/>
</dbReference>
<keyword evidence="5" id="KW-0716">Sensory transduction</keyword>
<dbReference type="Gene3D" id="3.30.565.10">
    <property type="entry name" value="Histidine kinase-like ATPase, C-terminal domain"/>
    <property type="match status" value="1"/>
</dbReference>
<proteinExistence type="predicted"/>
<accession>A0A502GIL8</accession>
<comment type="catalytic activity">
    <reaction evidence="1">
        <text>ATP + protein L-histidine = ADP + protein N-phospho-L-histidine.</text>
        <dbReference type="EC" id="2.7.13.3"/>
    </reaction>
</comment>
<keyword evidence="14" id="KW-0843">Virulence</keyword>
<dbReference type="Proteomes" id="UP000317078">
    <property type="component" value="Unassembled WGS sequence"/>
</dbReference>
<keyword evidence="10" id="KW-0547">Nucleotide-binding</keyword>
<dbReference type="Pfam" id="PF07536">
    <property type="entry name" value="HWE_HK"/>
    <property type="match status" value="1"/>
</dbReference>
<dbReference type="PANTHER" id="PTHR41523">
    <property type="entry name" value="TWO-COMPONENT SYSTEM SENSOR PROTEIN"/>
    <property type="match status" value="1"/>
</dbReference>
<dbReference type="InterPro" id="IPR000700">
    <property type="entry name" value="PAS-assoc_C"/>
</dbReference>
<dbReference type="PROSITE" id="PS50112">
    <property type="entry name" value="PAS"/>
    <property type="match status" value="1"/>
</dbReference>
<dbReference type="InterPro" id="IPR013767">
    <property type="entry name" value="PAS_fold"/>
</dbReference>
<keyword evidence="7" id="KW-0288">FMN</keyword>
<dbReference type="Pfam" id="PF08448">
    <property type="entry name" value="PAS_4"/>
    <property type="match status" value="1"/>
</dbReference>
<feature type="domain" description="PAC" evidence="17">
    <location>
        <begin position="495"/>
        <end position="547"/>
    </location>
</feature>
<reference evidence="18 19" key="1">
    <citation type="journal article" date="2019" name="Environ. Microbiol.">
        <title>Species interactions and distinct microbial communities in high Arctic permafrost affected cryosols are associated with the CH4 and CO2 gas fluxes.</title>
        <authorList>
            <person name="Altshuler I."/>
            <person name="Hamel J."/>
            <person name="Turney S."/>
            <person name="Magnuson E."/>
            <person name="Levesque R."/>
            <person name="Greer C."/>
            <person name="Whyte L.G."/>
        </authorList>
    </citation>
    <scope>NUCLEOTIDE SEQUENCE [LARGE SCALE GENOMIC DNA]</scope>
    <source>
        <strain evidence="18 19">S9.3B</strain>
    </source>
</reference>
<evidence type="ECO:0000256" key="15">
    <source>
        <dbReference type="ARBA" id="ARBA00023170"/>
    </source>
</evidence>
<dbReference type="SUPFAM" id="SSF55874">
    <property type="entry name" value="ATPase domain of HSP90 chaperone/DNA topoisomerase II/histidine kinase"/>
    <property type="match status" value="1"/>
</dbReference>
<dbReference type="Gene3D" id="3.30.450.20">
    <property type="entry name" value="PAS domain"/>
    <property type="match status" value="3"/>
</dbReference>
<keyword evidence="12" id="KW-0067">ATP-binding</keyword>
<protein>
    <recommendedName>
        <fullName evidence="2">histidine kinase</fullName>
        <ecNumber evidence="2">2.7.13.3</ecNumber>
    </recommendedName>
</protein>
<dbReference type="InterPro" id="IPR000014">
    <property type="entry name" value="PAS"/>
</dbReference>
<comment type="caution">
    <text evidence="18">The sequence shown here is derived from an EMBL/GenBank/DDBJ whole genome shotgun (WGS) entry which is preliminary data.</text>
</comment>
<evidence type="ECO:0000256" key="1">
    <source>
        <dbReference type="ARBA" id="ARBA00000085"/>
    </source>
</evidence>
<dbReference type="EMBL" id="RCZP01000001">
    <property type="protein sequence ID" value="TPG61140.1"/>
    <property type="molecule type" value="Genomic_DNA"/>
</dbReference>
<evidence type="ECO:0000313" key="18">
    <source>
        <dbReference type="EMBL" id="TPG61140.1"/>
    </source>
</evidence>
<evidence type="ECO:0000256" key="14">
    <source>
        <dbReference type="ARBA" id="ARBA00023026"/>
    </source>
</evidence>
<name>A0A502GIL8_9PROT</name>
<keyword evidence="9" id="KW-0677">Repeat</keyword>
<evidence type="ECO:0000259" key="16">
    <source>
        <dbReference type="PROSITE" id="PS50112"/>
    </source>
</evidence>
<evidence type="ECO:0000256" key="11">
    <source>
        <dbReference type="ARBA" id="ARBA00022777"/>
    </source>
</evidence>
<dbReference type="GO" id="GO:0009881">
    <property type="term" value="F:photoreceptor activity"/>
    <property type="evidence" value="ECO:0007669"/>
    <property type="project" value="UniProtKB-KW"/>
</dbReference>
<dbReference type="SMART" id="SM00086">
    <property type="entry name" value="PAC"/>
    <property type="match status" value="3"/>
</dbReference>
<evidence type="ECO:0000259" key="17">
    <source>
        <dbReference type="PROSITE" id="PS50113"/>
    </source>
</evidence>
<feature type="domain" description="PAS" evidence="16">
    <location>
        <begin position="295"/>
        <end position="366"/>
    </location>
</feature>
<dbReference type="OrthoDB" id="341208at2"/>
<keyword evidence="4" id="KW-0597">Phosphoprotein</keyword>
<feature type="domain" description="PAC" evidence="17">
    <location>
        <begin position="242"/>
        <end position="294"/>
    </location>
</feature>
<keyword evidence="15" id="KW-0675">Receptor</keyword>
<dbReference type="RefSeq" id="WP_140880869.1">
    <property type="nucleotide sequence ID" value="NZ_RCZP01000001.1"/>
</dbReference>
<dbReference type="NCBIfam" id="TIGR00229">
    <property type="entry name" value="sensory_box"/>
    <property type="match status" value="3"/>
</dbReference>
<dbReference type="GO" id="GO:0006355">
    <property type="term" value="P:regulation of DNA-templated transcription"/>
    <property type="evidence" value="ECO:0007669"/>
    <property type="project" value="InterPro"/>
</dbReference>
<evidence type="ECO:0000256" key="6">
    <source>
        <dbReference type="ARBA" id="ARBA00022630"/>
    </source>
</evidence>
<evidence type="ECO:0000256" key="2">
    <source>
        <dbReference type="ARBA" id="ARBA00012438"/>
    </source>
</evidence>
<gene>
    <name evidence="18" type="ORF">EAH89_00835</name>
</gene>
<dbReference type="AlphaFoldDB" id="A0A502GIL8"/>
<dbReference type="GO" id="GO:0004673">
    <property type="term" value="F:protein histidine kinase activity"/>
    <property type="evidence" value="ECO:0007669"/>
    <property type="project" value="UniProtKB-EC"/>
</dbReference>
<dbReference type="EC" id="2.7.13.3" evidence="2"/>
<evidence type="ECO:0000256" key="7">
    <source>
        <dbReference type="ARBA" id="ARBA00022643"/>
    </source>
</evidence>
<dbReference type="InterPro" id="IPR013656">
    <property type="entry name" value="PAS_4"/>
</dbReference>
<evidence type="ECO:0000256" key="10">
    <source>
        <dbReference type="ARBA" id="ARBA00022741"/>
    </source>
</evidence>
<evidence type="ECO:0000256" key="12">
    <source>
        <dbReference type="ARBA" id="ARBA00022840"/>
    </source>
</evidence>
<keyword evidence="19" id="KW-1185">Reference proteome</keyword>
<dbReference type="SMART" id="SM00091">
    <property type="entry name" value="PAS"/>
    <property type="match status" value="3"/>
</dbReference>
<keyword evidence="3" id="KW-0600">Photoreceptor protein</keyword>
<dbReference type="SMART" id="SM00911">
    <property type="entry name" value="HWE_HK"/>
    <property type="match status" value="1"/>
</dbReference>
<dbReference type="Pfam" id="PF08447">
    <property type="entry name" value="PAS_3"/>
    <property type="match status" value="1"/>
</dbReference>
<organism evidence="18 19">
    <name type="scientific">Muricoccus nepalensis</name>
    <dbReference type="NCBI Taxonomy" id="1854500"/>
    <lineage>
        <taxon>Bacteria</taxon>
        <taxon>Pseudomonadati</taxon>
        <taxon>Pseudomonadota</taxon>
        <taxon>Alphaproteobacteria</taxon>
        <taxon>Acetobacterales</taxon>
        <taxon>Roseomonadaceae</taxon>
        <taxon>Muricoccus</taxon>
    </lineage>
</organism>
<sequence length="748" mass="80367">MPLSAGGGEGWPAGGGMAARIRAYDWPATALGPIGDWPPGLRAAVDLMLAVREPVFLLWGPRACLLHNDGFLSLLGEAGSPGGCEAALGRDVELPPPVREALRAGEPHRLAWEGLGLPGTASTPRRRSAFSLTPVWGEDGAVAGFCGVAASPSRPGRSPDAAGGVGRVGEDQLADIFTHASVGLSVVGTNGRFITVNDELCRILGRPREVLMQSGVADVTFADDLLPSLDAVVRTLRTGEPSSLDKRYIRPDGSHVWASSTITRLRDAGGEAAKLLVVTIDLTARRDAEELLRQSEERLRFVIENVRDYAILITDPQGVVTSWFPGAEAAFGWRPEEIVGQPASVLFTPEDRAAGLPGQEFALARETGDAPSARWHLRRDGGRVFLDGRSVALRRADGALRGFLKIGQDVTGRRAAEEKLARSEALFRTLATGIDQLVFLGEPTGARDWSSPQWCDFTGLGAKASRGYGWLDAVHPDDREATRGAWSEAAVESGLYVEHRLRRADGAYRWHQTRARPVRRGEGAASEWVGASTDVHQLRHLQEVQSVLVAELQHRTRNLIGVVRSLADSTLARSASMEDFRGRFSDRLGALARVQGLLARQETGQRVTFGELIRTSLSGPGAFDDGGQVTLEGPASVGLRSGKVQTLALALHELATNALKYGALSVPGGHLSVRWCVEQDGEGQPRLQIEWQESGVGLPAPPEGAEAKRGYGRELIERALPYQLQAETAYAIRPDGVCCRISLPIPAR</sequence>
<evidence type="ECO:0000256" key="3">
    <source>
        <dbReference type="ARBA" id="ARBA00022543"/>
    </source>
</evidence>
<dbReference type="GO" id="GO:0005524">
    <property type="term" value="F:ATP binding"/>
    <property type="evidence" value="ECO:0007669"/>
    <property type="project" value="UniProtKB-KW"/>
</dbReference>
<dbReference type="PANTHER" id="PTHR41523:SF8">
    <property type="entry name" value="ETHYLENE RESPONSE SENSOR PROTEIN"/>
    <property type="match status" value="1"/>
</dbReference>
<evidence type="ECO:0000313" key="19">
    <source>
        <dbReference type="Proteomes" id="UP000317078"/>
    </source>
</evidence>
<dbReference type="SUPFAM" id="SSF55785">
    <property type="entry name" value="PYP-like sensor domain (PAS domain)"/>
    <property type="match status" value="3"/>
</dbReference>
<dbReference type="CDD" id="cd00130">
    <property type="entry name" value="PAS"/>
    <property type="match status" value="3"/>
</dbReference>
<feature type="domain" description="PAC" evidence="17">
    <location>
        <begin position="370"/>
        <end position="422"/>
    </location>
</feature>
<dbReference type="PROSITE" id="PS50113">
    <property type="entry name" value="PAC"/>
    <property type="match status" value="3"/>
</dbReference>
<keyword evidence="11" id="KW-0418">Kinase</keyword>
<dbReference type="InterPro" id="IPR013655">
    <property type="entry name" value="PAS_fold_3"/>
</dbReference>
<dbReference type="InterPro" id="IPR035965">
    <property type="entry name" value="PAS-like_dom_sf"/>
</dbReference>
<keyword evidence="6" id="KW-0285">Flavoprotein</keyword>
<evidence type="ECO:0000256" key="8">
    <source>
        <dbReference type="ARBA" id="ARBA00022679"/>
    </source>
</evidence>
<evidence type="ECO:0000256" key="4">
    <source>
        <dbReference type="ARBA" id="ARBA00022553"/>
    </source>
</evidence>
<keyword evidence="8" id="KW-0808">Transferase</keyword>
<dbReference type="InterPro" id="IPR001610">
    <property type="entry name" value="PAC"/>
</dbReference>
<dbReference type="Pfam" id="PF00989">
    <property type="entry name" value="PAS"/>
    <property type="match status" value="1"/>
</dbReference>
<evidence type="ECO:0000256" key="9">
    <source>
        <dbReference type="ARBA" id="ARBA00022737"/>
    </source>
</evidence>
<evidence type="ECO:0000256" key="13">
    <source>
        <dbReference type="ARBA" id="ARBA00022991"/>
    </source>
</evidence>
<evidence type="ECO:0000256" key="5">
    <source>
        <dbReference type="ARBA" id="ARBA00022606"/>
    </source>
</evidence>